<dbReference type="Proteomes" id="UP001596492">
    <property type="component" value="Unassembled WGS sequence"/>
</dbReference>
<proteinExistence type="predicted"/>
<dbReference type="EMBL" id="JBHTBR010000002">
    <property type="protein sequence ID" value="MFC7290137.1"/>
    <property type="molecule type" value="Genomic_DNA"/>
</dbReference>
<reference evidence="9" key="1">
    <citation type="journal article" date="2019" name="Int. J. Syst. Evol. Microbiol.">
        <title>The Global Catalogue of Microorganisms (GCM) 10K type strain sequencing project: providing services to taxonomists for standard genome sequencing and annotation.</title>
        <authorList>
            <consortium name="The Broad Institute Genomics Platform"/>
            <consortium name="The Broad Institute Genome Sequencing Center for Infectious Disease"/>
            <person name="Wu L."/>
            <person name="Ma J."/>
        </authorList>
    </citation>
    <scope>NUCLEOTIDE SEQUENCE [LARGE SCALE GENOMIC DNA]</scope>
    <source>
        <strain evidence="9">CCUG 51308</strain>
    </source>
</reference>
<keyword evidence="2" id="KW-0645">Protease</keyword>
<dbReference type="InterPro" id="IPR050570">
    <property type="entry name" value="Cell_wall_metabolism_enzyme"/>
</dbReference>
<accession>A0ABW2IGL9</accession>
<dbReference type="CDD" id="cd12797">
    <property type="entry name" value="M23_peptidase"/>
    <property type="match status" value="1"/>
</dbReference>
<dbReference type="InterPro" id="IPR016047">
    <property type="entry name" value="M23ase_b-sheet_dom"/>
</dbReference>
<evidence type="ECO:0000256" key="6">
    <source>
        <dbReference type="ARBA" id="ARBA00023049"/>
    </source>
</evidence>
<sequence>MLLNILPSALVSIMPMSGVDSAQIDQLASTSKRVAIEYISTLKESETYILKELLVPFEQARLARIFPKNLQVCYRDGRRNTPASDASQNIKDYKQTFKITSKVRLASAPVAQGCLMSGYGFRGTSRRAYLHKGWDIAFSEPVDVYAGGDGTIIEAHYRGDYGNMILIDHGDGVFTRYAHLENFAPEISIGTPIKAGQTIGRMGTSADKPVARHLHYEILIGDYNTPKQSFGLKPIDVTAPLPKVSEALESS</sequence>
<evidence type="ECO:0000256" key="4">
    <source>
        <dbReference type="ARBA" id="ARBA00022801"/>
    </source>
</evidence>
<keyword evidence="3" id="KW-0479">Metal-binding</keyword>
<keyword evidence="9" id="KW-1185">Reference proteome</keyword>
<dbReference type="InterPro" id="IPR011055">
    <property type="entry name" value="Dup_hybrid_motif"/>
</dbReference>
<protein>
    <submittedName>
        <fullName evidence="8">M23 family metallopeptidase</fullName>
        <ecNumber evidence="8">3.4.24.-</ecNumber>
    </submittedName>
</protein>
<comment type="cofactor">
    <cofactor evidence="1">
        <name>Zn(2+)</name>
        <dbReference type="ChEBI" id="CHEBI:29105"/>
    </cofactor>
</comment>
<evidence type="ECO:0000313" key="9">
    <source>
        <dbReference type="Proteomes" id="UP001596492"/>
    </source>
</evidence>
<dbReference type="PANTHER" id="PTHR21666:SF288">
    <property type="entry name" value="CELL DIVISION PROTEIN YTFB"/>
    <property type="match status" value="1"/>
</dbReference>
<evidence type="ECO:0000259" key="7">
    <source>
        <dbReference type="Pfam" id="PF01551"/>
    </source>
</evidence>
<dbReference type="Gene3D" id="2.70.70.10">
    <property type="entry name" value="Glucose Permease (Domain IIA)"/>
    <property type="match status" value="1"/>
</dbReference>
<evidence type="ECO:0000256" key="5">
    <source>
        <dbReference type="ARBA" id="ARBA00022833"/>
    </source>
</evidence>
<comment type="caution">
    <text evidence="8">The sequence shown here is derived from an EMBL/GenBank/DDBJ whole genome shotgun (WGS) entry which is preliminary data.</text>
</comment>
<dbReference type="PANTHER" id="PTHR21666">
    <property type="entry name" value="PEPTIDASE-RELATED"/>
    <property type="match status" value="1"/>
</dbReference>
<keyword evidence="6" id="KW-0482">Metalloprotease</keyword>
<name>A0ABW2IGL9_9PROT</name>
<gene>
    <name evidence="8" type="ORF">ACFQS8_00785</name>
</gene>
<dbReference type="GO" id="GO:0016787">
    <property type="term" value="F:hydrolase activity"/>
    <property type="evidence" value="ECO:0007669"/>
    <property type="project" value="UniProtKB-KW"/>
</dbReference>
<dbReference type="EC" id="3.4.24.-" evidence="8"/>
<keyword evidence="4 8" id="KW-0378">Hydrolase</keyword>
<evidence type="ECO:0000313" key="8">
    <source>
        <dbReference type="EMBL" id="MFC7290137.1"/>
    </source>
</evidence>
<evidence type="ECO:0000256" key="1">
    <source>
        <dbReference type="ARBA" id="ARBA00001947"/>
    </source>
</evidence>
<organism evidence="8 9">
    <name type="scientific">Hirschia litorea</name>
    <dbReference type="NCBI Taxonomy" id="1199156"/>
    <lineage>
        <taxon>Bacteria</taxon>
        <taxon>Pseudomonadati</taxon>
        <taxon>Pseudomonadota</taxon>
        <taxon>Alphaproteobacteria</taxon>
        <taxon>Hyphomonadales</taxon>
        <taxon>Hyphomonadaceae</taxon>
        <taxon>Hirschia</taxon>
    </lineage>
</organism>
<evidence type="ECO:0000256" key="2">
    <source>
        <dbReference type="ARBA" id="ARBA00022670"/>
    </source>
</evidence>
<keyword evidence="5" id="KW-0862">Zinc</keyword>
<evidence type="ECO:0000256" key="3">
    <source>
        <dbReference type="ARBA" id="ARBA00022723"/>
    </source>
</evidence>
<dbReference type="RefSeq" id="WP_382164771.1">
    <property type="nucleotide sequence ID" value="NZ_JBHTBR010000002.1"/>
</dbReference>
<feature type="domain" description="M23ase beta-sheet core" evidence="7">
    <location>
        <begin position="130"/>
        <end position="220"/>
    </location>
</feature>
<dbReference type="Pfam" id="PF01551">
    <property type="entry name" value="Peptidase_M23"/>
    <property type="match status" value="1"/>
</dbReference>
<dbReference type="SUPFAM" id="SSF51261">
    <property type="entry name" value="Duplicated hybrid motif"/>
    <property type="match status" value="1"/>
</dbReference>